<protein>
    <submittedName>
        <fullName evidence="11">Hypothetical permease component of C4 dicarboxylate transporter</fullName>
    </submittedName>
</protein>
<accession>A4BBS6</accession>
<feature type="coiled-coil region" evidence="8">
    <location>
        <begin position="656"/>
        <end position="704"/>
    </location>
</feature>
<proteinExistence type="predicted"/>
<keyword evidence="5 9" id="KW-1133">Transmembrane helix</keyword>
<feature type="transmembrane region" description="Helical" evidence="9">
    <location>
        <begin position="160"/>
        <end position="185"/>
    </location>
</feature>
<dbReference type="GO" id="GO:0022857">
    <property type="term" value="F:transmembrane transporter activity"/>
    <property type="evidence" value="ECO:0007669"/>
    <property type="project" value="UniProtKB-UniRule"/>
</dbReference>
<comment type="caution">
    <text evidence="11">The sequence shown here is derived from an EMBL/GenBank/DDBJ whole genome shotgun (WGS) entry which is preliminary data.</text>
</comment>
<evidence type="ECO:0000259" key="10">
    <source>
        <dbReference type="Pfam" id="PF06808"/>
    </source>
</evidence>
<feature type="transmembrane region" description="Helical" evidence="9">
    <location>
        <begin position="437"/>
        <end position="455"/>
    </location>
</feature>
<evidence type="ECO:0000256" key="5">
    <source>
        <dbReference type="ARBA" id="ARBA00022989"/>
    </source>
</evidence>
<feature type="transmembrane region" description="Helical" evidence="9">
    <location>
        <begin position="325"/>
        <end position="345"/>
    </location>
</feature>
<keyword evidence="12" id="KW-1185">Reference proteome</keyword>
<feature type="transmembrane region" description="Helical" evidence="9">
    <location>
        <begin position="301"/>
        <end position="318"/>
    </location>
</feature>
<evidence type="ECO:0000313" key="12">
    <source>
        <dbReference type="Proteomes" id="UP000005953"/>
    </source>
</evidence>
<comment type="subcellular location">
    <subcellularLocation>
        <location evidence="1 7">Cell inner membrane</location>
        <topology evidence="1 7">Multi-pass membrane protein</topology>
    </subcellularLocation>
</comment>
<name>A4BBS6_9GAMM</name>
<keyword evidence="7" id="KW-0813">Transport</keyword>
<gene>
    <name evidence="11" type="ORF">MED297_01280</name>
</gene>
<feature type="transmembrane region" description="Helical" evidence="9">
    <location>
        <begin position="357"/>
        <end position="378"/>
    </location>
</feature>
<keyword evidence="8" id="KW-0175">Coiled coil</keyword>
<feature type="transmembrane region" description="Helical" evidence="9">
    <location>
        <begin position="26"/>
        <end position="46"/>
    </location>
</feature>
<dbReference type="InterPro" id="IPR010656">
    <property type="entry name" value="DctM"/>
</dbReference>
<keyword evidence="3 7" id="KW-0997">Cell inner membrane</keyword>
<feature type="transmembrane region" description="Helical" evidence="9">
    <location>
        <begin position="226"/>
        <end position="247"/>
    </location>
</feature>
<dbReference type="PANTHER" id="PTHR33362:SF7">
    <property type="entry name" value="SLL1103 PROTEIN"/>
    <property type="match status" value="1"/>
</dbReference>
<feature type="transmembrane region" description="Helical" evidence="9">
    <location>
        <begin position="276"/>
        <end position="295"/>
    </location>
</feature>
<feature type="domain" description="TRAP C4-dicarboxylate transport system permease DctM subunit" evidence="10">
    <location>
        <begin position="11"/>
        <end position="186"/>
    </location>
</feature>
<evidence type="ECO:0000256" key="6">
    <source>
        <dbReference type="ARBA" id="ARBA00023136"/>
    </source>
</evidence>
<evidence type="ECO:0000256" key="8">
    <source>
        <dbReference type="SAM" id="Coils"/>
    </source>
</evidence>
<comment type="function">
    <text evidence="7">Part of the tripartite ATP-independent periplasmic (TRAP) transport system.</text>
</comment>
<feature type="domain" description="TRAP C4-dicarboxylate transport system permease DctM subunit" evidence="10">
    <location>
        <begin position="339"/>
        <end position="545"/>
    </location>
</feature>
<feature type="transmembrane region" description="Helical" evidence="9">
    <location>
        <begin position="80"/>
        <end position="97"/>
    </location>
</feature>
<evidence type="ECO:0000256" key="7">
    <source>
        <dbReference type="RuleBase" id="RU369079"/>
    </source>
</evidence>
<feature type="transmembrane region" description="Helical" evidence="9">
    <location>
        <begin position="399"/>
        <end position="417"/>
    </location>
</feature>
<dbReference type="GO" id="GO:0005886">
    <property type="term" value="C:plasma membrane"/>
    <property type="evidence" value="ECO:0007669"/>
    <property type="project" value="UniProtKB-SubCell"/>
</dbReference>
<feature type="transmembrane region" description="Helical" evidence="9">
    <location>
        <begin position="117"/>
        <end position="148"/>
    </location>
</feature>
<reference evidence="11 12" key="1">
    <citation type="submission" date="2006-02" db="EMBL/GenBank/DDBJ databases">
        <authorList>
            <person name="Pinhassi J."/>
            <person name="Pedros-Alio C."/>
            <person name="Ferriera S."/>
            <person name="Johnson J."/>
            <person name="Kravitz S."/>
            <person name="Halpern A."/>
            <person name="Remington K."/>
            <person name="Beeson K."/>
            <person name="Tran B."/>
            <person name="Rogers Y.-H."/>
            <person name="Friedman R."/>
            <person name="Venter J.C."/>
        </authorList>
    </citation>
    <scope>NUCLEOTIDE SEQUENCE [LARGE SCALE GENOMIC DNA]</scope>
    <source>
        <strain evidence="11 12">MED297</strain>
    </source>
</reference>
<dbReference type="EMBL" id="AAOE01000004">
    <property type="protein sequence ID" value="EAR10411.1"/>
    <property type="molecule type" value="Genomic_DNA"/>
</dbReference>
<evidence type="ECO:0000256" key="1">
    <source>
        <dbReference type="ARBA" id="ARBA00004429"/>
    </source>
</evidence>
<dbReference type="RefSeq" id="WP_008046630.1">
    <property type="nucleotide sequence ID" value="NZ_CH724153.1"/>
</dbReference>
<dbReference type="STRING" id="314283.MED297_01280"/>
<evidence type="ECO:0000256" key="4">
    <source>
        <dbReference type="ARBA" id="ARBA00022692"/>
    </source>
</evidence>
<evidence type="ECO:0000256" key="3">
    <source>
        <dbReference type="ARBA" id="ARBA00022519"/>
    </source>
</evidence>
<keyword evidence="4 9" id="KW-0812">Transmembrane</keyword>
<feature type="transmembrane region" description="Helical" evidence="9">
    <location>
        <begin position="460"/>
        <end position="476"/>
    </location>
</feature>
<organism evidence="11 12">
    <name type="scientific">Reinekea blandensis MED297</name>
    <dbReference type="NCBI Taxonomy" id="314283"/>
    <lineage>
        <taxon>Bacteria</taxon>
        <taxon>Pseudomonadati</taxon>
        <taxon>Pseudomonadota</taxon>
        <taxon>Gammaproteobacteria</taxon>
        <taxon>Oceanospirillales</taxon>
        <taxon>Saccharospirillaceae</taxon>
        <taxon>Reinekea</taxon>
    </lineage>
</organism>
<dbReference type="Pfam" id="PF06808">
    <property type="entry name" value="DctM"/>
    <property type="match status" value="2"/>
</dbReference>
<dbReference type="PANTHER" id="PTHR33362">
    <property type="entry name" value="SIALIC ACID TRAP TRANSPORTER PERMEASE PROTEIN SIAT-RELATED"/>
    <property type="match status" value="1"/>
</dbReference>
<evidence type="ECO:0000313" key="11">
    <source>
        <dbReference type="EMBL" id="EAR10411.1"/>
    </source>
</evidence>
<dbReference type="AlphaFoldDB" id="A4BBS6"/>
<evidence type="ECO:0000256" key="9">
    <source>
        <dbReference type="SAM" id="Phobius"/>
    </source>
</evidence>
<feature type="transmembrane region" description="Helical" evidence="9">
    <location>
        <begin position="521"/>
        <end position="543"/>
    </location>
</feature>
<dbReference type="OrthoDB" id="9796052at2"/>
<feature type="transmembrane region" description="Helical" evidence="9">
    <location>
        <begin position="482"/>
        <end position="509"/>
    </location>
</feature>
<dbReference type="InterPro" id="IPR004681">
    <property type="entry name" value="TRAP_DctM"/>
</dbReference>
<keyword evidence="2" id="KW-1003">Cell membrane</keyword>
<sequence length="887" mass="96049">MEVLFLIILVGLMVGALISGFPVAFALPGSAIIAITLAGLCGWLFAGDSTFFFEEGGPVQWLTAGITNFRSLYWEAERDTLIAIPLFIFMGIMLQRSKIAEDLLVAMAQLFGPVRGGLGISVVIVGALLAATTGIVGATVVAMGMISLPAMLRNGYDKSLATGTISASGTLGQIIPPSIVLIILADQLSSAADQASTIRATEYRETTGQFSMPSELDVVSASAGDMFMGAIIPGLLLVGIYILYILITAYLRPKAAPAVPYEGAYDRQFLFSMIKALIPPLALIVLVLGSILAGVATVNQAGAIGAIGAILMGGYRLFEGNRRVFLPAALAMGGVIALGVLLSIWDLNVKNLTTGGEVFALVAAICLTLVVAVGVFWSTWRVYKTGNTLNEVMIETIKTTSMVFIILLGAAMLTAAFRAFGGEELVRHALTSLPGGFWTQFIVVMLVIFLLGFFLDFIEIAVVVVPLVAPILLAAPDANVTAVWLGVMIGLNMQTSFLTPPFGFALFYLRGVAPKIVKTLDIYKGVVPFIGLQLLALVIVGVFPPLVNYLPNRTFLTSENAPPPLNPNLQQCLEEDVFTYYDANGDRVIAAIDAMAKVDISMVPEFYQGNLTRALDQGRQTGDKIDVIMQAQQAIDEASPDYSVLHGEVRAVESHIRRLLVEKEEHEKLIDDARFEDDISESDIDTAEQAIEHIDSEIAELEQTIPDGWAEANQRYQQLLRDHKMARLQYQNHVDNVYRPIQELMTVISEPQNLADMQSVVEGLESVILSDDADTAMDRIREVEDQLFEIPGAADVAGLLSKARRALRGGDADTVEAVLYKNRAVEQLLQDVRWMRAANEQVLPALEELDRELAKTIGARLQPALTRDQALSIAACKSVHRDVSLSF</sequence>
<keyword evidence="6 9" id="KW-0472">Membrane</keyword>
<dbReference type="Proteomes" id="UP000005953">
    <property type="component" value="Unassembled WGS sequence"/>
</dbReference>
<evidence type="ECO:0000256" key="2">
    <source>
        <dbReference type="ARBA" id="ARBA00022475"/>
    </source>
</evidence>
<dbReference type="HOGENOM" id="CLU_015523_0_0_6"/>